<dbReference type="EMBL" id="JAMZIH010007546">
    <property type="protein sequence ID" value="KAJ1672984.1"/>
    <property type="molecule type" value="Genomic_DNA"/>
</dbReference>
<evidence type="ECO:0000313" key="1">
    <source>
        <dbReference type="EMBL" id="KAJ1672984.1"/>
    </source>
</evidence>
<protein>
    <submittedName>
        <fullName evidence="1">Uncharacterized protein</fullName>
    </submittedName>
</protein>
<proteinExistence type="predicted"/>
<dbReference type="Proteomes" id="UP001145114">
    <property type="component" value="Unassembled WGS sequence"/>
</dbReference>
<organism evidence="1 2">
    <name type="scientific">Spiromyces aspiralis</name>
    <dbReference type="NCBI Taxonomy" id="68401"/>
    <lineage>
        <taxon>Eukaryota</taxon>
        <taxon>Fungi</taxon>
        <taxon>Fungi incertae sedis</taxon>
        <taxon>Zoopagomycota</taxon>
        <taxon>Kickxellomycotina</taxon>
        <taxon>Kickxellomycetes</taxon>
        <taxon>Kickxellales</taxon>
        <taxon>Kickxellaceae</taxon>
        <taxon>Spiromyces</taxon>
    </lineage>
</organism>
<comment type="caution">
    <text evidence="1">The sequence shown here is derived from an EMBL/GenBank/DDBJ whole genome shotgun (WGS) entry which is preliminary data.</text>
</comment>
<evidence type="ECO:0000313" key="2">
    <source>
        <dbReference type="Proteomes" id="UP001145114"/>
    </source>
</evidence>
<gene>
    <name evidence="1" type="ORF">EV182_006110</name>
</gene>
<keyword evidence="2" id="KW-1185">Reference proteome</keyword>
<reference evidence="1" key="1">
    <citation type="submission" date="2022-06" db="EMBL/GenBank/DDBJ databases">
        <title>Phylogenomic reconstructions and comparative analyses of Kickxellomycotina fungi.</title>
        <authorList>
            <person name="Reynolds N.K."/>
            <person name="Stajich J.E."/>
            <person name="Barry K."/>
            <person name="Grigoriev I.V."/>
            <person name="Crous P."/>
            <person name="Smith M.E."/>
        </authorList>
    </citation>
    <scope>NUCLEOTIDE SEQUENCE</scope>
    <source>
        <strain evidence="1">RSA 2271</strain>
    </source>
</reference>
<feature type="non-terminal residue" evidence="1">
    <location>
        <position position="371"/>
    </location>
</feature>
<accession>A0ACC1HGC0</accession>
<name>A0ACC1HGC0_9FUNG</name>
<sequence length="371" mass="42019">MASTPEHQAKSSPLRGGQPRPFLETATWFDKLTFGWMFDMIWNYGRKHGGITEAILPDVSPEEDVDMLAAKFERAWNRELARGRRSLWWALWDIAGVALVWAGLIGILESIAKVGQAICLSYLIKFFQNTSKEAKEGYLIALGLCICVLVQGVLHHHYFWPGMRAGYRVRAGLITFLYRRSLRLSMASSISTGSVVNLISNDVQPFDNGLPYLHYIWLGPVEIIMVFAFLYIKIGVASIVALGIFALVIPLQLYVSKLFAQYRVHTTEHRDNRIRLQSDVFSGIQTVKLSAWERPLERHIKALRELEYKYLHRANKLKALNEGLFVCSGEIVCLFAFITLWGITSYRGHPVAGAKGFTPAEVFPSMAFFNL</sequence>